<name>A0A3B0M8J0_9GAMM</name>
<dbReference type="EMBL" id="UFQR01000018">
    <property type="protein sequence ID" value="SSW96488.1"/>
    <property type="molecule type" value="Genomic_DNA"/>
</dbReference>
<gene>
    <name evidence="1" type="ORF">ARTV_2936</name>
</gene>
<organism evidence="1">
    <name type="scientific">Arsenophonus endosymbiont of Trialeurodes vaporariorum</name>
    <dbReference type="NCBI Taxonomy" id="235567"/>
    <lineage>
        <taxon>Bacteria</taxon>
        <taxon>Pseudomonadati</taxon>
        <taxon>Pseudomonadota</taxon>
        <taxon>Gammaproteobacteria</taxon>
        <taxon>Enterobacterales</taxon>
        <taxon>Morganellaceae</taxon>
        <taxon>Arsenophonus</taxon>
    </lineage>
</organism>
<protein>
    <submittedName>
        <fullName evidence="1">Uncharacterized protein</fullName>
    </submittedName>
</protein>
<accession>A0A3B0M8J0</accession>
<dbReference type="AlphaFoldDB" id="A0A3B0M8J0"/>
<evidence type="ECO:0000313" key="1">
    <source>
        <dbReference type="EMBL" id="SSW96488.1"/>
    </source>
</evidence>
<sequence length="66" mass="7502">MQITDETRRVVRLEISKTDLLIIFQQKSGMRDISNFEFKLATERGDVPLNADITGISLIGVSEMME</sequence>
<reference evidence="1" key="1">
    <citation type="submission" date="2018-04" db="EMBL/GenBank/DDBJ databases">
        <authorList>
            <person name="Go L.Y."/>
            <person name="Mitchell J.A."/>
        </authorList>
    </citation>
    <scope>NUCLEOTIDE SEQUENCE</scope>
    <source>
        <strain evidence="1">ARTV</strain>
    </source>
</reference>
<proteinExistence type="predicted"/>